<evidence type="ECO:0000256" key="9">
    <source>
        <dbReference type="ARBA" id="ARBA00022771"/>
    </source>
</evidence>
<dbReference type="GO" id="GO:0045944">
    <property type="term" value="P:positive regulation of transcription by RNA polymerase II"/>
    <property type="evidence" value="ECO:0007669"/>
    <property type="project" value="TreeGrafter"/>
</dbReference>
<evidence type="ECO:0000256" key="10">
    <source>
        <dbReference type="ARBA" id="ARBA00022833"/>
    </source>
</evidence>
<evidence type="ECO:0000256" key="6">
    <source>
        <dbReference type="ARBA" id="ARBA00022492"/>
    </source>
</evidence>
<sequence>MYKCNLCNVEYNNSVDYEAHLKTHFDHRCPFCDYVSKTEGRLKRHVKDLHDPPDDAVDSTNGDSQHSNKSGRDKPRVCRCKHCGFVSETRVEFWEHAKKHIREGKGLECPQCPFVTEYKHHLEYHLRNHFGSKPFKCHKCNYSCVNKSMLNSHLKSHSNVYQYRCNDCNYATKYCHSLKLHLRKYNHQPATVLNPDGTPNPYPIIDVYGTRRGPRPKKNPTASTQQQISPVQLASPELLPAAAAETPFAIARPAWLNGLSLNALPMFQWAIPVEIQRALLEQAAERGREGQDRVSVDGDEINIRERVEDMTIKEEPEDWGVEAPLDLSRSSPHSPASTSGTPAQTTPVELSSARRKGRAVKVESFRCDFCQMDFRDQEMFLEHMNYHGIDDPFKCKACGEQTTDRLNFFLHLNRNPHT</sequence>
<comment type="similarity">
    <text evidence="3">Belongs to the hunchback C2H2-type zinc-finger protein family.</text>
</comment>
<keyword evidence="12" id="KW-0539">Nucleus</keyword>
<evidence type="ECO:0000256" key="4">
    <source>
        <dbReference type="ARBA" id="ARBA00013638"/>
    </source>
</evidence>
<evidence type="ECO:0000256" key="12">
    <source>
        <dbReference type="ARBA" id="ARBA00023242"/>
    </source>
</evidence>
<dbReference type="AlphaFoldDB" id="A0AAJ7SF13"/>
<gene>
    <name evidence="17" type="primary">LOC100898698</name>
</gene>
<dbReference type="RefSeq" id="XP_028967429.1">
    <property type="nucleotide sequence ID" value="XM_029111596.1"/>
</dbReference>
<dbReference type="GO" id="GO:0035282">
    <property type="term" value="P:segmentation"/>
    <property type="evidence" value="ECO:0007669"/>
    <property type="project" value="UniProtKB-KW"/>
</dbReference>
<feature type="domain" description="C2H2-type" evidence="15">
    <location>
        <begin position="107"/>
        <end position="134"/>
    </location>
</feature>
<dbReference type="SMART" id="SM00355">
    <property type="entry name" value="ZnF_C2H2"/>
    <property type="match status" value="8"/>
</dbReference>
<feature type="domain" description="C2H2-type" evidence="15">
    <location>
        <begin position="393"/>
        <end position="418"/>
    </location>
</feature>
<evidence type="ECO:0000256" key="14">
    <source>
        <dbReference type="SAM" id="MobiDB-lite"/>
    </source>
</evidence>
<feature type="region of interest" description="Disordered" evidence="14">
    <location>
        <begin position="210"/>
        <end position="229"/>
    </location>
</feature>
<evidence type="ECO:0000313" key="16">
    <source>
        <dbReference type="Proteomes" id="UP000694867"/>
    </source>
</evidence>
<feature type="domain" description="C2H2-type" evidence="15">
    <location>
        <begin position="135"/>
        <end position="162"/>
    </location>
</feature>
<keyword evidence="7" id="KW-0479">Metal-binding</keyword>
<dbReference type="GO" id="GO:0008270">
    <property type="term" value="F:zinc ion binding"/>
    <property type="evidence" value="ECO:0007669"/>
    <property type="project" value="UniProtKB-KW"/>
</dbReference>
<dbReference type="PROSITE" id="PS00028">
    <property type="entry name" value="ZINC_FINGER_C2H2_1"/>
    <property type="match status" value="3"/>
</dbReference>
<keyword evidence="9 13" id="KW-0863">Zinc-finger</keyword>
<dbReference type="PANTHER" id="PTHR24403">
    <property type="entry name" value="ZINC FINGER PROTEIN"/>
    <property type="match status" value="1"/>
</dbReference>
<evidence type="ECO:0000256" key="2">
    <source>
        <dbReference type="ARBA" id="ARBA00004123"/>
    </source>
</evidence>
<dbReference type="GO" id="GO:0040034">
    <property type="term" value="P:regulation of development, heterochronic"/>
    <property type="evidence" value="ECO:0007669"/>
    <property type="project" value="UniProtKB-ARBA"/>
</dbReference>
<feature type="compositionally biased region" description="Low complexity" evidence="14">
    <location>
        <begin position="328"/>
        <end position="343"/>
    </location>
</feature>
<dbReference type="SUPFAM" id="SSF57667">
    <property type="entry name" value="beta-beta-alpha zinc fingers"/>
    <property type="match status" value="2"/>
</dbReference>
<feature type="domain" description="C2H2-type" evidence="15">
    <location>
        <begin position="2"/>
        <end position="29"/>
    </location>
</feature>
<proteinExistence type="inferred from homology"/>
<evidence type="ECO:0000256" key="5">
    <source>
        <dbReference type="ARBA" id="ARBA00022473"/>
    </source>
</evidence>
<feature type="domain" description="C2H2-type" evidence="15">
    <location>
        <begin position="365"/>
        <end position="392"/>
    </location>
</feature>
<dbReference type="GO" id="GO:0005634">
    <property type="term" value="C:nucleus"/>
    <property type="evidence" value="ECO:0007669"/>
    <property type="project" value="UniProtKB-SubCell"/>
</dbReference>
<keyword evidence="6" id="KW-0302">Gap protein</keyword>
<protein>
    <recommendedName>
        <fullName evidence="4">Protein hunchback</fullName>
    </recommendedName>
</protein>
<dbReference type="PROSITE" id="PS50157">
    <property type="entry name" value="ZINC_FINGER_C2H2_2"/>
    <property type="match status" value="5"/>
</dbReference>
<accession>A0AAJ7SF13</accession>
<feature type="region of interest" description="Disordered" evidence="14">
    <location>
        <begin position="46"/>
        <end position="75"/>
    </location>
</feature>
<dbReference type="GeneID" id="100898698"/>
<evidence type="ECO:0000313" key="17">
    <source>
        <dbReference type="RefSeq" id="XP_028967429.1"/>
    </source>
</evidence>
<comment type="subcellular location">
    <subcellularLocation>
        <location evidence="2">Nucleus</location>
    </subcellularLocation>
</comment>
<keyword evidence="5" id="KW-0217">Developmental protein</keyword>
<keyword evidence="8" id="KW-0677">Repeat</keyword>
<evidence type="ECO:0000256" key="11">
    <source>
        <dbReference type="ARBA" id="ARBA00023125"/>
    </source>
</evidence>
<reference evidence="17" key="1">
    <citation type="submission" date="2025-08" db="UniProtKB">
        <authorList>
            <consortium name="RefSeq"/>
        </authorList>
    </citation>
    <scope>IDENTIFICATION</scope>
</reference>
<evidence type="ECO:0000256" key="7">
    <source>
        <dbReference type="ARBA" id="ARBA00022723"/>
    </source>
</evidence>
<dbReference type="Proteomes" id="UP000694867">
    <property type="component" value="Unplaced"/>
</dbReference>
<evidence type="ECO:0000256" key="3">
    <source>
        <dbReference type="ARBA" id="ARBA00007746"/>
    </source>
</evidence>
<dbReference type="Pfam" id="PF00096">
    <property type="entry name" value="zf-C2H2"/>
    <property type="match status" value="2"/>
</dbReference>
<dbReference type="Gene3D" id="3.30.160.60">
    <property type="entry name" value="Classic Zinc Finger"/>
    <property type="match status" value="4"/>
</dbReference>
<evidence type="ECO:0000256" key="8">
    <source>
        <dbReference type="ARBA" id="ARBA00022737"/>
    </source>
</evidence>
<keyword evidence="11" id="KW-0238">DNA-binding</keyword>
<keyword evidence="16" id="KW-1185">Reference proteome</keyword>
<dbReference type="InterPro" id="IPR013087">
    <property type="entry name" value="Znf_C2H2_type"/>
</dbReference>
<dbReference type="PANTHER" id="PTHR24403:SF109">
    <property type="entry name" value="ZINC FINGER PROTEIN 845-LIKE"/>
    <property type="match status" value="1"/>
</dbReference>
<evidence type="ECO:0000256" key="13">
    <source>
        <dbReference type="PROSITE-ProRule" id="PRU00042"/>
    </source>
</evidence>
<dbReference type="KEGG" id="goe:100898698"/>
<keyword evidence="10" id="KW-0862">Zinc</keyword>
<dbReference type="CTD" id="15120"/>
<evidence type="ECO:0000259" key="15">
    <source>
        <dbReference type="PROSITE" id="PS50157"/>
    </source>
</evidence>
<dbReference type="GO" id="GO:0000122">
    <property type="term" value="P:negative regulation of transcription by RNA polymerase II"/>
    <property type="evidence" value="ECO:0007669"/>
    <property type="project" value="UniProtKB-ARBA"/>
</dbReference>
<organism evidence="16 17">
    <name type="scientific">Galendromus occidentalis</name>
    <name type="common">western predatory mite</name>
    <dbReference type="NCBI Taxonomy" id="34638"/>
    <lineage>
        <taxon>Eukaryota</taxon>
        <taxon>Metazoa</taxon>
        <taxon>Ecdysozoa</taxon>
        <taxon>Arthropoda</taxon>
        <taxon>Chelicerata</taxon>
        <taxon>Arachnida</taxon>
        <taxon>Acari</taxon>
        <taxon>Parasitiformes</taxon>
        <taxon>Mesostigmata</taxon>
        <taxon>Gamasina</taxon>
        <taxon>Phytoseioidea</taxon>
        <taxon>Phytoseiidae</taxon>
        <taxon>Typhlodrominae</taxon>
        <taxon>Galendromus</taxon>
    </lineage>
</organism>
<feature type="region of interest" description="Disordered" evidence="14">
    <location>
        <begin position="323"/>
        <end position="354"/>
    </location>
</feature>
<name>A0AAJ7SF13_9ACAR</name>
<evidence type="ECO:0000256" key="1">
    <source>
        <dbReference type="ARBA" id="ARBA00003983"/>
    </source>
</evidence>
<feature type="compositionally biased region" description="Polar residues" evidence="14">
    <location>
        <begin position="220"/>
        <end position="229"/>
    </location>
</feature>
<dbReference type="GO" id="GO:0000977">
    <property type="term" value="F:RNA polymerase II transcription regulatory region sequence-specific DNA binding"/>
    <property type="evidence" value="ECO:0007669"/>
    <property type="project" value="UniProtKB-ARBA"/>
</dbReference>
<dbReference type="FunFam" id="3.30.160.60:FF:001301">
    <property type="entry name" value="Blast:Protein hunchback"/>
    <property type="match status" value="1"/>
</dbReference>
<dbReference type="InterPro" id="IPR036236">
    <property type="entry name" value="Znf_C2H2_sf"/>
</dbReference>
<comment type="function">
    <text evidence="1">Gap class segmentation protein that controls development of head structures.</text>
</comment>
<feature type="compositionally biased region" description="Polar residues" evidence="14">
    <location>
        <begin position="58"/>
        <end position="68"/>
    </location>
</feature>
<dbReference type="InterPro" id="IPR050688">
    <property type="entry name" value="Zinc_finger/UBP_domain"/>
</dbReference>